<dbReference type="Proteomes" id="UP000263012">
    <property type="component" value="Chromosome"/>
</dbReference>
<protein>
    <submittedName>
        <fullName evidence="8">Branched-chain amino acid transport system permease protein</fullName>
    </submittedName>
</protein>
<feature type="transmembrane region" description="Helical" evidence="7">
    <location>
        <begin position="295"/>
        <end position="316"/>
    </location>
</feature>
<name>A0A343TIG2_9EURY</name>
<sequence length="448" mass="47477">MSNEPDNGAPDNGAPDNGATDNGEPEETLTASVGRWKSDLKLVVGLVFATYLAFGLLGILTGVSVNETAGFLQTVTFFAAVFALLTLALNLHWGYTGLFNIGIAGFMAVGVYTMAILTASPDGTPAGFGLPIPIGVIGGTIAAGLVGAVIALPALRVRADYFAIITLGFSEIVRLTITSGSLRRIEVGERIYGTGGGSGIRYTPVDTVVPWLLDFSVLGYLGEVLYGIGAVVGVSQSIINRVLYALVIITFVLLFYLLLQRIARSPFGRILKAIREDEIVARSLGKDTQRAKIKVFTLGCALMGLAGILWIGSRSLVTPESFMPVVTFYIFVALIVGGAGSNTGSVVGGFVFAAFLWEGPRFVRTILRSSLDVRSPPTIYDAFVELAALDPMPLVGYVVGSLDEIRWVLIGVVLVLLMIYRPEGLMGDRKEIAAATDLSRPGRGGSDE</sequence>
<organism evidence="8 9">
    <name type="scientific">Halalkaliarchaeum desulfuricum</name>
    <dbReference type="NCBI Taxonomy" id="2055893"/>
    <lineage>
        <taxon>Archaea</taxon>
        <taxon>Methanobacteriati</taxon>
        <taxon>Methanobacteriota</taxon>
        <taxon>Stenosarchaea group</taxon>
        <taxon>Halobacteria</taxon>
        <taxon>Halobacteriales</taxon>
        <taxon>Haloferacaceae</taxon>
        <taxon>Halalkaliarchaeum</taxon>
    </lineage>
</organism>
<dbReference type="OrthoDB" id="239932at2157"/>
<evidence type="ECO:0000256" key="5">
    <source>
        <dbReference type="ARBA" id="ARBA00023136"/>
    </source>
</evidence>
<dbReference type="KEGG" id="hdf:AArcSl_1252"/>
<dbReference type="CDD" id="cd06581">
    <property type="entry name" value="TM_PBP1_LivM_like"/>
    <property type="match status" value="1"/>
</dbReference>
<dbReference type="EMBL" id="CP025066">
    <property type="protein sequence ID" value="AUX08884.1"/>
    <property type="molecule type" value="Genomic_DNA"/>
</dbReference>
<keyword evidence="3 7" id="KW-0812">Transmembrane</keyword>
<evidence type="ECO:0000313" key="9">
    <source>
        <dbReference type="Proteomes" id="UP000263012"/>
    </source>
</evidence>
<dbReference type="GO" id="GO:0015658">
    <property type="term" value="F:branched-chain amino acid transmembrane transporter activity"/>
    <property type="evidence" value="ECO:0007669"/>
    <property type="project" value="InterPro"/>
</dbReference>
<dbReference type="RefSeq" id="WP_119816559.1">
    <property type="nucleotide sequence ID" value="NZ_CP025066.1"/>
</dbReference>
<feature type="transmembrane region" description="Helical" evidence="7">
    <location>
        <begin position="98"/>
        <end position="120"/>
    </location>
</feature>
<dbReference type="InterPro" id="IPR043428">
    <property type="entry name" value="LivM-like"/>
</dbReference>
<dbReference type="PANTHER" id="PTHR30482:SF10">
    <property type="entry name" value="HIGH-AFFINITY BRANCHED-CHAIN AMINO ACID TRANSPORT PROTEIN BRAE"/>
    <property type="match status" value="1"/>
</dbReference>
<gene>
    <name evidence="8" type="primary">livM</name>
    <name evidence="8" type="ORF">AArcSl_1252</name>
</gene>
<evidence type="ECO:0000256" key="2">
    <source>
        <dbReference type="ARBA" id="ARBA00022475"/>
    </source>
</evidence>
<keyword evidence="2" id="KW-1003">Cell membrane</keyword>
<accession>A0A343TIG2</accession>
<feature type="transmembrane region" description="Helical" evidence="7">
    <location>
        <begin position="42"/>
        <end position="65"/>
    </location>
</feature>
<dbReference type="GeneID" id="37877600"/>
<evidence type="ECO:0000256" key="3">
    <source>
        <dbReference type="ARBA" id="ARBA00022692"/>
    </source>
</evidence>
<evidence type="ECO:0000256" key="6">
    <source>
        <dbReference type="SAM" id="MobiDB-lite"/>
    </source>
</evidence>
<dbReference type="Pfam" id="PF02653">
    <property type="entry name" value="BPD_transp_2"/>
    <property type="match status" value="1"/>
</dbReference>
<keyword evidence="4 7" id="KW-1133">Transmembrane helix</keyword>
<comment type="subcellular location">
    <subcellularLocation>
        <location evidence="1">Cell membrane</location>
        <topology evidence="1">Multi-pass membrane protein</topology>
    </subcellularLocation>
</comment>
<feature type="transmembrane region" description="Helical" evidence="7">
    <location>
        <begin position="132"/>
        <end position="155"/>
    </location>
</feature>
<dbReference type="AlphaFoldDB" id="A0A343TIG2"/>
<evidence type="ECO:0000256" key="7">
    <source>
        <dbReference type="SAM" id="Phobius"/>
    </source>
</evidence>
<keyword evidence="5 7" id="KW-0472">Membrane</keyword>
<evidence type="ECO:0000256" key="1">
    <source>
        <dbReference type="ARBA" id="ARBA00004651"/>
    </source>
</evidence>
<feature type="transmembrane region" description="Helical" evidence="7">
    <location>
        <begin position="238"/>
        <end position="259"/>
    </location>
</feature>
<evidence type="ECO:0000256" key="4">
    <source>
        <dbReference type="ARBA" id="ARBA00022989"/>
    </source>
</evidence>
<proteinExistence type="predicted"/>
<dbReference type="InterPro" id="IPR001851">
    <property type="entry name" value="ABC_transp_permease"/>
</dbReference>
<feature type="transmembrane region" description="Helical" evidence="7">
    <location>
        <begin position="71"/>
        <end position="91"/>
    </location>
</feature>
<keyword evidence="9" id="KW-1185">Reference proteome</keyword>
<dbReference type="PANTHER" id="PTHR30482">
    <property type="entry name" value="HIGH-AFFINITY BRANCHED-CHAIN AMINO ACID TRANSPORT SYSTEM PERMEASE"/>
    <property type="match status" value="1"/>
</dbReference>
<feature type="region of interest" description="Disordered" evidence="6">
    <location>
        <begin position="1"/>
        <end position="29"/>
    </location>
</feature>
<feature type="transmembrane region" description="Helical" evidence="7">
    <location>
        <begin position="328"/>
        <end position="357"/>
    </location>
</feature>
<reference evidence="9" key="1">
    <citation type="submission" date="2017-11" db="EMBL/GenBank/DDBJ databases">
        <title>Phenotypic and genomic properties of facultatively anaerobic sulfur-reducing natronoarchaea from hypersaline soda lakes.</title>
        <authorList>
            <person name="Sorokin D.Y."/>
            <person name="Kublanov I.V."/>
            <person name="Roman P."/>
            <person name="Sinninghe Damste J.S."/>
            <person name="Golyshin P.N."/>
            <person name="Rojo D."/>
            <person name="Ciordia S."/>
            <person name="Mena M.D.C."/>
            <person name="Ferrer M."/>
            <person name="Messina E."/>
            <person name="Smedile F."/>
            <person name="La Spada G."/>
            <person name="La Cono V."/>
            <person name="Yakimov M.M."/>
        </authorList>
    </citation>
    <scope>NUCLEOTIDE SEQUENCE [LARGE SCALE GENOMIC DNA]</scope>
    <source>
        <strain evidence="9">AArc-Sl</strain>
    </source>
</reference>
<feature type="transmembrane region" description="Helical" evidence="7">
    <location>
        <begin position="211"/>
        <end position="232"/>
    </location>
</feature>
<dbReference type="GO" id="GO:0005886">
    <property type="term" value="C:plasma membrane"/>
    <property type="evidence" value="ECO:0007669"/>
    <property type="project" value="UniProtKB-SubCell"/>
</dbReference>
<evidence type="ECO:0000313" key="8">
    <source>
        <dbReference type="EMBL" id="AUX08884.1"/>
    </source>
</evidence>